<dbReference type="GO" id="GO:0046872">
    <property type="term" value="F:metal ion binding"/>
    <property type="evidence" value="ECO:0007669"/>
    <property type="project" value="InterPro"/>
</dbReference>
<evidence type="ECO:0000259" key="2">
    <source>
        <dbReference type="Pfam" id="PF19335"/>
    </source>
</evidence>
<comment type="caution">
    <text evidence="3">The sequence shown here is derived from an EMBL/GenBank/DDBJ whole genome shotgun (WGS) entry which is preliminary data.</text>
</comment>
<dbReference type="EMBL" id="VNHX01000020">
    <property type="protein sequence ID" value="TYP91328.1"/>
    <property type="molecule type" value="Genomic_DNA"/>
</dbReference>
<dbReference type="AlphaFoldDB" id="A0A5S5D7M4"/>
<gene>
    <name evidence="3" type="ORF">BC792_12036</name>
</gene>
<organism evidence="3 4">
    <name type="scientific">Sphingobacterium allocomposti</name>
    <dbReference type="NCBI Taxonomy" id="415956"/>
    <lineage>
        <taxon>Bacteria</taxon>
        <taxon>Pseudomonadati</taxon>
        <taxon>Bacteroidota</taxon>
        <taxon>Sphingobacteriia</taxon>
        <taxon>Sphingobacteriales</taxon>
        <taxon>Sphingobacteriaceae</taxon>
        <taxon>Sphingobacterium</taxon>
    </lineage>
</organism>
<evidence type="ECO:0000313" key="4">
    <source>
        <dbReference type="Proteomes" id="UP000325105"/>
    </source>
</evidence>
<dbReference type="Pfam" id="PF19335">
    <property type="entry name" value="HMBD"/>
    <property type="match status" value="1"/>
</dbReference>
<evidence type="ECO:0000256" key="1">
    <source>
        <dbReference type="SAM" id="MobiDB-lite"/>
    </source>
</evidence>
<proteinExistence type="predicted"/>
<feature type="domain" description="Heavy metal binding" evidence="2">
    <location>
        <begin position="13"/>
        <end position="39"/>
    </location>
</feature>
<keyword evidence="4" id="KW-1185">Reference proteome</keyword>
<feature type="region of interest" description="Disordered" evidence="1">
    <location>
        <begin position="1"/>
        <end position="26"/>
    </location>
</feature>
<evidence type="ECO:0000313" key="3">
    <source>
        <dbReference type="EMBL" id="TYP91328.1"/>
    </source>
</evidence>
<accession>A0A5S5D7M4</accession>
<reference evidence="3 4" key="1">
    <citation type="submission" date="2019-07" db="EMBL/GenBank/DDBJ databases">
        <title>Genomic Encyclopedia of Archaeal and Bacterial Type Strains, Phase II (KMG-II): from individual species to whole genera.</title>
        <authorList>
            <person name="Goeker M."/>
        </authorList>
    </citation>
    <scope>NUCLEOTIDE SEQUENCE [LARGE SCALE GENOMIC DNA]</scope>
    <source>
        <strain evidence="3 4">DSM 18850</strain>
    </source>
</reference>
<dbReference type="Proteomes" id="UP000325105">
    <property type="component" value="Unassembled WGS sequence"/>
</dbReference>
<dbReference type="InterPro" id="IPR045800">
    <property type="entry name" value="HMBD"/>
</dbReference>
<name>A0A5S5D7M4_9SPHI</name>
<sequence>MEQHQHSHSDGIYTCPMHPEETGKKGDKCPKCGMDLVPVSDENASKVEVKLHTEPQTIEAGTSAKLTFAFQENNKHVPLDISHEMKVHLMIVDENLSWFRHIHPEEQADGSYTIAETFPNGGKYILFSDFKPQGAASVVDKKEIIVKGSSDSKADFSTKLVSVVDGYTVTLENGKDLKTNRSQALEISVVKDGKKLTESDIQPYLAATAHIAMVSKENKDFLHIHPISDDRFPIYAETHIKKTGTYRIWVEFQTNGKVHTADFTVDVAEGEKNAHDDGHHGHHEH</sequence>
<protein>
    <recommendedName>
        <fullName evidence="2">Heavy metal binding domain-containing protein</fullName>
    </recommendedName>
</protein>